<evidence type="ECO:0000256" key="1">
    <source>
        <dbReference type="SAM" id="MobiDB-lite"/>
    </source>
</evidence>
<reference evidence="2 3" key="1">
    <citation type="submission" date="2019-01" db="EMBL/GenBank/DDBJ databases">
        <title>Sinorhodobacter populi sp. nov. isolated from the symptomatic bark tissue of Populus euramericana canker.</title>
        <authorList>
            <person name="Xu G."/>
        </authorList>
    </citation>
    <scope>NUCLEOTIDE SEQUENCE [LARGE SCALE GENOMIC DNA]</scope>
    <source>
        <strain evidence="2 3">07D10-4-3</strain>
    </source>
</reference>
<feature type="region of interest" description="Disordered" evidence="1">
    <location>
        <begin position="397"/>
        <end position="417"/>
    </location>
</feature>
<gene>
    <name evidence="2" type="ORF">D2T29_21725</name>
</gene>
<dbReference type="EMBL" id="SAUY01000061">
    <property type="protein sequence ID" value="RWR25698.1"/>
    <property type="molecule type" value="Genomic_DNA"/>
</dbReference>
<sequence>MTSQLPSLTAALEAVERVLNAETGDLRALAEIAGVLPENLFMRADLTKIDLRGQDISFLLPLHTQFERAILTDTQRREFRRAQREEVRFRGRRRIRDLRIELIKRFIADYGSNPPLLLDVERDAPLTPSKLESALLTPMVHRYRADVALDAEYTDGALRLLVPWVAAGHFPFFHSLFALMSEIRSPVGQNTAVILAEHYAEPFGVALGALIGAFYPTPELDRYWIVRPDPVERLAAAQQIGTARPVHVYAVTKSVELSQGWAEVLKFLTGLPFECDTEQAERIALALTRKSWPPSQTRGILEARVQPKVRNAIFRHLLAGGVEQRVAEVIRWLDNNRGAAGALSLENAFLHIRDFGLGLRLAYDISPHLADNQLKVIDHALAALAYTKTDREALDTFRRSRPGYATTRSDPRAKKRY</sequence>
<dbReference type="RefSeq" id="WP_128234138.1">
    <property type="nucleotide sequence ID" value="NZ_SAUY01000061.1"/>
</dbReference>
<name>A0A443JYV8_9RHOB</name>
<comment type="caution">
    <text evidence="2">The sequence shown here is derived from an EMBL/GenBank/DDBJ whole genome shotgun (WGS) entry which is preliminary data.</text>
</comment>
<evidence type="ECO:0000313" key="2">
    <source>
        <dbReference type="EMBL" id="RWR25698.1"/>
    </source>
</evidence>
<evidence type="ECO:0000313" key="3">
    <source>
        <dbReference type="Proteomes" id="UP000284451"/>
    </source>
</evidence>
<reference evidence="2 3" key="2">
    <citation type="submission" date="2019-01" db="EMBL/GenBank/DDBJ databases">
        <authorList>
            <person name="Li Y."/>
        </authorList>
    </citation>
    <scope>NUCLEOTIDE SEQUENCE [LARGE SCALE GENOMIC DNA]</scope>
    <source>
        <strain evidence="2 3">07D10-4-3</strain>
    </source>
</reference>
<dbReference type="AlphaFoldDB" id="A0A443JYV8"/>
<protein>
    <submittedName>
        <fullName evidence="2">Uncharacterized protein</fullName>
    </submittedName>
</protein>
<accession>A0A443JYV8</accession>
<proteinExistence type="predicted"/>
<dbReference type="Proteomes" id="UP000284451">
    <property type="component" value="Unassembled WGS sequence"/>
</dbReference>
<organism evidence="2 3">
    <name type="scientific">Paenirhodobacter populi</name>
    <dbReference type="NCBI Taxonomy" id="2306993"/>
    <lineage>
        <taxon>Bacteria</taxon>
        <taxon>Pseudomonadati</taxon>
        <taxon>Pseudomonadota</taxon>
        <taxon>Alphaproteobacteria</taxon>
        <taxon>Rhodobacterales</taxon>
        <taxon>Rhodobacter group</taxon>
        <taxon>Paenirhodobacter</taxon>
    </lineage>
</organism>